<dbReference type="EMBL" id="JABSTR010000010">
    <property type="protein sequence ID" value="KAH9380053.1"/>
    <property type="molecule type" value="Genomic_DNA"/>
</dbReference>
<organism evidence="1 2">
    <name type="scientific">Haemaphysalis longicornis</name>
    <name type="common">Bush tick</name>
    <dbReference type="NCBI Taxonomy" id="44386"/>
    <lineage>
        <taxon>Eukaryota</taxon>
        <taxon>Metazoa</taxon>
        <taxon>Ecdysozoa</taxon>
        <taxon>Arthropoda</taxon>
        <taxon>Chelicerata</taxon>
        <taxon>Arachnida</taxon>
        <taxon>Acari</taxon>
        <taxon>Parasitiformes</taxon>
        <taxon>Ixodida</taxon>
        <taxon>Ixodoidea</taxon>
        <taxon>Ixodidae</taxon>
        <taxon>Haemaphysalinae</taxon>
        <taxon>Haemaphysalis</taxon>
    </lineage>
</organism>
<comment type="caution">
    <text evidence="1">The sequence shown here is derived from an EMBL/GenBank/DDBJ whole genome shotgun (WGS) entry which is preliminary data.</text>
</comment>
<name>A0A9J6GX43_HAELO</name>
<dbReference type="VEuPathDB" id="VectorBase:HLOH_053219"/>
<accession>A0A9J6GX43</accession>
<dbReference type="Proteomes" id="UP000821853">
    <property type="component" value="Chromosome 8"/>
</dbReference>
<evidence type="ECO:0000313" key="1">
    <source>
        <dbReference type="EMBL" id="KAH9380053.1"/>
    </source>
</evidence>
<proteinExistence type="predicted"/>
<dbReference type="AlphaFoldDB" id="A0A9J6GX43"/>
<keyword evidence="2" id="KW-1185">Reference proteome</keyword>
<gene>
    <name evidence="1" type="ORF">HPB48_020604</name>
</gene>
<evidence type="ECO:0000313" key="2">
    <source>
        <dbReference type="Proteomes" id="UP000821853"/>
    </source>
</evidence>
<sequence length="67" mass="7540">MGPLTEVHLQWVKKLKLTNQKVRAQVYRTPETARLTSLDGLTSAMRAYVYRSYTEDVEATGTIIPAA</sequence>
<reference evidence="1 2" key="1">
    <citation type="journal article" date="2020" name="Cell">
        <title>Large-Scale Comparative Analyses of Tick Genomes Elucidate Their Genetic Diversity and Vector Capacities.</title>
        <authorList>
            <consortium name="Tick Genome and Microbiome Consortium (TIGMIC)"/>
            <person name="Jia N."/>
            <person name="Wang J."/>
            <person name="Shi W."/>
            <person name="Du L."/>
            <person name="Sun Y."/>
            <person name="Zhan W."/>
            <person name="Jiang J.F."/>
            <person name="Wang Q."/>
            <person name="Zhang B."/>
            <person name="Ji P."/>
            <person name="Bell-Sakyi L."/>
            <person name="Cui X.M."/>
            <person name="Yuan T.T."/>
            <person name="Jiang B.G."/>
            <person name="Yang W.F."/>
            <person name="Lam T.T."/>
            <person name="Chang Q.C."/>
            <person name="Ding S.J."/>
            <person name="Wang X.J."/>
            <person name="Zhu J.G."/>
            <person name="Ruan X.D."/>
            <person name="Zhao L."/>
            <person name="Wei J.T."/>
            <person name="Ye R.Z."/>
            <person name="Que T.C."/>
            <person name="Du C.H."/>
            <person name="Zhou Y.H."/>
            <person name="Cheng J.X."/>
            <person name="Dai P.F."/>
            <person name="Guo W.B."/>
            <person name="Han X.H."/>
            <person name="Huang E.J."/>
            <person name="Li L.F."/>
            <person name="Wei W."/>
            <person name="Gao Y.C."/>
            <person name="Liu J.Z."/>
            <person name="Shao H.Z."/>
            <person name="Wang X."/>
            <person name="Wang C.C."/>
            <person name="Yang T.C."/>
            <person name="Huo Q.B."/>
            <person name="Li W."/>
            <person name="Chen H.Y."/>
            <person name="Chen S.E."/>
            <person name="Zhou L.G."/>
            <person name="Ni X.B."/>
            <person name="Tian J.H."/>
            <person name="Sheng Y."/>
            <person name="Liu T."/>
            <person name="Pan Y.S."/>
            <person name="Xia L.Y."/>
            <person name="Li J."/>
            <person name="Zhao F."/>
            <person name="Cao W.C."/>
        </authorList>
    </citation>
    <scope>NUCLEOTIDE SEQUENCE [LARGE SCALE GENOMIC DNA]</scope>
    <source>
        <strain evidence="1">HaeL-2018</strain>
    </source>
</reference>
<protein>
    <submittedName>
        <fullName evidence="1">Uncharacterized protein</fullName>
    </submittedName>
</protein>